<dbReference type="Proteomes" id="UP000240904">
    <property type="component" value="Unassembled WGS sequence"/>
</dbReference>
<accession>A0A2T3N441</accession>
<proteinExistence type="predicted"/>
<name>A0A2T3N441_9GAMM</name>
<feature type="signal peptide" evidence="1">
    <location>
        <begin position="1"/>
        <end position="18"/>
    </location>
</feature>
<keyword evidence="1" id="KW-0732">Signal</keyword>
<evidence type="ECO:0000313" key="3">
    <source>
        <dbReference type="Proteomes" id="UP000240904"/>
    </source>
</evidence>
<organism evidence="2 3">
    <name type="scientific">Photobacterium lipolyticum</name>
    <dbReference type="NCBI Taxonomy" id="266810"/>
    <lineage>
        <taxon>Bacteria</taxon>
        <taxon>Pseudomonadati</taxon>
        <taxon>Pseudomonadota</taxon>
        <taxon>Gammaproteobacteria</taxon>
        <taxon>Vibrionales</taxon>
        <taxon>Vibrionaceae</taxon>
        <taxon>Photobacterium</taxon>
    </lineage>
</organism>
<feature type="chain" id="PRO_5015600851" evidence="1">
    <location>
        <begin position="19"/>
        <end position="97"/>
    </location>
</feature>
<reference evidence="2 3" key="1">
    <citation type="submission" date="2018-03" db="EMBL/GenBank/DDBJ databases">
        <title>Whole genome sequencing of Histamine producing bacteria.</title>
        <authorList>
            <person name="Butler K."/>
        </authorList>
    </citation>
    <scope>NUCLEOTIDE SEQUENCE [LARGE SCALE GENOMIC DNA]</scope>
    <source>
        <strain evidence="2 3">DSM 16190</strain>
    </source>
</reference>
<protein>
    <submittedName>
        <fullName evidence="2">Uncharacterized protein</fullName>
    </submittedName>
</protein>
<gene>
    <name evidence="2" type="ORF">C9I89_00365</name>
</gene>
<evidence type="ECO:0000256" key="1">
    <source>
        <dbReference type="SAM" id="SignalP"/>
    </source>
</evidence>
<dbReference type="RefSeq" id="WP_107281366.1">
    <property type="nucleotide sequence ID" value="NZ_PYMC01000001.1"/>
</dbReference>
<dbReference type="EMBL" id="PYMC01000001">
    <property type="protein sequence ID" value="PSW07213.1"/>
    <property type="molecule type" value="Genomic_DNA"/>
</dbReference>
<dbReference type="OrthoDB" id="5824591at2"/>
<keyword evidence="3" id="KW-1185">Reference proteome</keyword>
<dbReference type="AlphaFoldDB" id="A0A2T3N441"/>
<sequence length="97" mass="10458">MKVLFAIMMLSLSGYVLAYGGGGSYGGNPAVSTGAVKNITSVCLDKKGKPIAKTQSLKLSRECSLTGVTSIDLTNYDNFYKNKPKNETLADIRKIQY</sequence>
<comment type="caution">
    <text evidence="2">The sequence shown here is derived from an EMBL/GenBank/DDBJ whole genome shotgun (WGS) entry which is preliminary data.</text>
</comment>
<evidence type="ECO:0000313" key="2">
    <source>
        <dbReference type="EMBL" id="PSW07213.1"/>
    </source>
</evidence>